<keyword evidence="2" id="KW-1185">Reference proteome</keyword>
<accession>A0ABV6N684</accession>
<reference evidence="1 2" key="1">
    <citation type="submission" date="2024-09" db="EMBL/GenBank/DDBJ databases">
        <authorList>
            <person name="Sun Q."/>
            <person name="Mori K."/>
        </authorList>
    </citation>
    <scope>NUCLEOTIDE SEQUENCE [LARGE SCALE GENOMIC DNA]</scope>
    <source>
        <strain evidence="1 2">TBRC 1432</strain>
    </source>
</reference>
<proteinExistence type="predicted"/>
<dbReference type="RefSeq" id="WP_273938129.1">
    <property type="nucleotide sequence ID" value="NZ_CP097263.1"/>
</dbReference>
<dbReference type="EMBL" id="JBHLUD010000015">
    <property type="protein sequence ID" value="MFC0548029.1"/>
    <property type="molecule type" value="Genomic_DNA"/>
</dbReference>
<organism evidence="1 2">
    <name type="scientific">Kutzneria chonburiensis</name>
    <dbReference type="NCBI Taxonomy" id="1483604"/>
    <lineage>
        <taxon>Bacteria</taxon>
        <taxon>Bacillati</taxon>
        <taxon>Actinomycetota</taxon>
        <taxon>Actinomycetes</taxon>
        <taxon>Pseudonocardiales</taxon>
        <taxon>Pseudonocardiaceae</taxon>
        <taxon>Kutzneria</taxon>
    </lineage>
</organism>
<gene>
    <name evidence="1" type="ORF">ACFFH7_41435</name>
</gene>
<name>A0ABV6N684_9PSEU</name>
<sequence>MTRTFATALDLGATPEHEEELAEVLRRGPFHLALQAAIAASGLSLETIQRRLQARGHEVSVASLSYWQRGRSRPERASSLETVRSLDTVLGLPAGSLMSLLGPARPRGRWANHVPGSVGYAELGHSDRTMQMLSDTIDPETNQRLETLSHHQDLYLDEDGRGYRMAVRRVLRARADGADRMLVMNVGDDPEAGSPVFTAGVNCVLGRTVYDAEEDVTAAELLFHRKLALGETYLAEYEISGVNPKVRTTELTLGFRQPTRECVLQVVFHPDAVPVRCYPVWQPQAKPAAPGRRNRREEAEQRIEPNGSVHVALVDIPAGMYGLRWEWE</sequence>
<comment type="caution">
    <text evidence="1">The sequence shown here is derived from an EMBL/GenBank/DDBJ whole genome shotgun (WGS) entry which is preliminary data.</text>
</comment>
<dbReference type="Proteomes" id="UP001589810">
    <property type="component" value="Unassembled WGS sequence"/>
</dbReference>
<protein>
    <recommendedName>
        <fullName evidence="3">XRE family transcriptional regulator</fullName>
    </recommendedName>
</protein>
<evidence type="ECO:0008006" key="3">
    <source>
        <dbReference type="Google" id="ProtNLM"/>
    </source>
</evidence>
<evidence type="ECO:0000313" key="1">
    <source>
        <dbReference type="EMBL" id="MFC0548029.1"/>
    </source>
</evidence>
<evidence type="ECO:0000313" key="2">
    <source>
        <dbReference type="Proteomes" id="UP001589810"/>
    </source>
</evidence>